<evidence type="ECO:0000313" key="1">
    <source>
        <dbReference type="EMBL" id="SDK06621.1"/>
    </source>
</evidence>
<name>A0A1G8YUZ6_9GAMM</name>
<organism evidence="1 2">
    <name type="scientific">Billgrantia gudaonensis</name>
    <dbReference type="NCBI Taxonomy" id="376427"/>
    <lineage>
        <taxon>Bacteria</taxon>
        <taxon>Pseudomonadati</taxon>
        <taxon>Pseudomonadota</taxon>
        <taxon>Gammaproteobacteria</taxon>
        <taxon>Oceanospirillales</taxon>
        <taxon>Halomonadaceae</taxon>
        <taxon>Billgrantia</taxon>
    </lineage>
</organism>
<protein>
    <submittedName>
        <fullName evidence="1">Uncharacterized protein</fullName>
    </submittedName>
</protein>
<gene>
    <name evidence="1" type="ORF">SAMN04487954_11112</name>
</gene>
<reference evidence="1 2" key="1">
    <citation type="submission" date="2016-10" db="EMBL/GenBank/DDBJ databases">
        <authorList>
            <person name="de Groot N.N."/>
        </authorList>
    </citation>
    <scope>NUCLEOTIDE SEQUENCE [LARGE SCALE GENOMIC DNA]</scope>
    <source>
        <strain evidence="1 2">CGMCC 1.6133</strain>
    </source>
</reference>
<dbReference type="EMBL" id="FNES01000011">
    <property type="protein sequence ID" value="SDK06621.1"/>
    <property type="molecule type" value="Genomic_DNA"/>
</dbReference>
<dbReference type="RefSeq" id="WP_141247003.1">
    <property type="nucleotide sequence ID" value="NZ_FNES01000011.1"/>
</dbReference>
<sequence>MALKSLLARAVAAGNKAHQQSQQDGWSDGWHTRASTAESLRVLRDSTADAAKSTAHTATTQEGWRRIARGAGKVAGGAAMMAGGVAQGVMSASAGSECSHVSDPWNANTNDPRTDRIVGLYYDHTGAPIDCLGNPLYED</sequence>
<accession>A0A1G8YUZ6</accession>
<dbReference type="OrthoDB" id="6174434at2"/>
<proteinExistence type="predicted"/>
<dbReference type="STRING" id="376427.SAMN04487954_11112"/>
<keyword evidence="2" id="KW-1185">Reference proteome</keyword>
<dbReference type="Proteomes" id="UP000198525">
    <property type="component" value="Unassembled WGS sequence"/>
</dbReference>
<dbReference type="AlphaFoldDB" id="A0A1G8YUZ6"/>
<evidence type="ECO:0000313" key="2">
    <source>
        <dbReference type="Proteomes" id="UP000198525"/>
    </source>
</evidence>